<evidence type="ECO:0000313" key="6">
    <source>
        <dbReference type="EMBL" id="PIE35231.1"/>
    </source>
</evidence>
<dbReference type="SUPFAM" id="SSF53807">
    <property type="entry name" value="Helical backbone' metal receptor"/>
    <property type="match status" value="1"/>
</dbReference>
<comment type="subcellular location">
    <subcellularLocation>
        <location evidence="1">Cell envelope</location>
    </subcellularLocation>
</comment>
<reference evidence="6 7" key="1">
    <citation type="submission" date="2017-10" db="EMBL/GenBank/DDBJ databases">
        <title>Novel microbial diversity and functional potential in the marine mammal oral microbiome.</title>
        <authorList>
            <person name="Dudek N.K."/>
            <person name="Sun C.L."/>
            <person name="Burstein D."/>
            <person name="Kantor R.S."/>
            <person name="Aliaga Goltsman D.S."/>
            <person name="Bik E.M."/>
            <person name="Thomas B.C."/>
            <person name="Banfield J.F."/>
            <person name="Relman D.A."/>
        </authorList>
    </citation>
    <scope>NUCLEOTIDE SEQUENCE [LARGE SCALE GENOMIC DNA]</scope>
    <source>
        <strain evidence="6">DOLJORAL78_47_16</strain>
    </source>
</reference>
<dbReference type="InterPro" id="IPR002491">
    <property type="entry name" value="ABC_transptr_periplasmic_BD"/>
</dbReference>
<dbReference type="Pfam" id="PF01497">
    <property type="entry name" value="Peripla_BP_2"/>
    <property type="match status" value="1"/>
</dbReference>
<evidence type="ECO:0000259" key="5">
    <source>
        <dbReference type="PROSITE" id="PS50983"/>
    </source>
</evidence>
<proteinExistence type="inferred from homology"/>
<dbReference type="EMBL" id="PDSK01000051">
    <property type="protein sequence ID" value="PIE35231.1"/>
    <property type="molecule type" value="Genomic_DNA"/>
</dbReference>
<organism evidence="6 7">
    <name type="scientific">candidate division KSB3 bacterium</name>
    <dbReference type="NCBI Taxonomy" id="2044937"/>
    <lineage>
        <taxon>Bacteria</taxon>
        <taxon>candidate division KSB3</taxon>
    </lineage>
</organism>
<dbReference type="Proteomes" id="UP000230821">
    <property type="component" value="Unassembled WGS sequence"/>
</dbReference>
<dbReference type="AlphaFoldDB" id="A0A2G6KHT7"/>
<protein>
    <recommendedName>
        <fullName evidence="5">Fe/B12 periplasmic-binding domain-containing protein</fullName>
    </recommendedName>
</protein>
<sequence>MKKHIVIFATIIIVFAAFTGYSSTSDAETTRVVVDELGREITIPENPQRVLGLTSAAMEAVYNLGLKPVGKIAEYKVRKEGMKLPSVGKAQSVNIEAIYALAPDLIIANSRFHAVLEDELEGSGAAVYFFDPEKAGDIPFVELTAYIGRVLNRVDAGEAFVASAFAQAEKLAAQIAEKRGFKTGIMLRVGEKVLAAQSASSFGSMLSLLGIKNIVPANLPNAKKSSFVMYDIEQIVADNPDVIFLIAQSKDQEANAQMLQQFMADTKWAALDAVKHKTVFILPFSANPNRSAPVDMLKITANVLLKGQK</sequence>
<dbReference type="PANTHER" id="PTHR30532">
    <property type="entry name" value="IRON III DICITRATE-BINDING PERIPLASMIC PROTEIN"/>
    <property type="match status" value="1"/>
</dbReference>
<dbReference type="GO" id="GO:1901678">
    <property type="term" value="P:iron coordination entity transport"/>
    <property type="evidence" value="ECO:0007669"/>
    <property type="project" value="UniProtKB-ARBA"/>
</dbReference>
<keyword evidence="4" id="KW-0732">Signal</keyword>
<evidence type="ECO:0000256" key="1">
    <source>
        <dbReference type="ARBA" id="ARBA00004196"/>
    </source>
</evidence>
<comment type="similarity">
    <text evidence="2">Belongs to the bacterial solute-binding protein 8 family.</text>
</comment>
<evidence type="ECO:0000256" key="4">
    <source>
        <dbReference type="ARBA" id="ARBA00022729"/>
    </source>
</evidence>
<gene>
    <name evidence="6" type="ORF">CSA56_05100</name>
</gene>
<keyword evidence="3" id="KW-0813">Transport</keyword>
<dbReference type="PROSITE" id="PS50983">
    <property type="entry name" value="FE_B12_PBP"/>
    <property type="match status" value="1"/>
</dbReference>
<dbReference type="InterPro" id="IPR051313">
    <property type="entry name" value="Bact_iron-sidero_bind"/>
</dbReference>
<evidence type="ECO:0000313" key="7">
    <source>
        <dbReference type="Proteomes" id="UP000230821"/>
    </source>
</evidence>
<evidence type="ECO:0000256" key="2">
    <source>
        <dbReference type="ARBA" id="ARBA00008814"/>
    </source>
</evidence>
<evidence type="ECO:0000256" key="3">
    <source>
        <dbReference type="ARBA" id="ARBA00022448"/>
    </source>
</evidence>
<dbReference type="PANTHER" id="PTHR30532:SF1">
    <property type="entry name" value="IRON(3+)-HYDROXAMATE-BINDING PROTEIN FHUD"/>
    <property type="match status" value="1"/>
</dbReference>
<accession>A0A2G6KHT7</accession>
<comment type="caution">
    <text evidence="6">The sequence shown here is derived from an EMBL/GenBank/DDBJ whole genome shotgun (WGS) entry which is preliminary data.</text>
</comment>
<dbReference type="Gene3D" id="3.40.50.1980">
    <property type="entry name" value="Nitrogenase molybdenum iron protein domain"/>
    <property type="match status" value="2"/>
</dbReference>
<dbReference type="GO" id="GO:0030288">
    <property type="term" value="C:outer membrane-bounded periplasmic space"/>
    <property type="evidence" value="ECO:0007669"/>
    <property type="project" value="TreeGrafter"/>
</dbReference>
<feature type="domain" description="Fe/B12 periplasmic-binding" evidence="5">
    <location>
        <begin position="49"/>
        <end position="309"/>
    </location>
</feature>
<name>A0A2G6KHT7_9BACT</name>